<evidence type="ECO:0008006" key="5">
    <source>
        <dbReference type="Google" id="ProtNLM"/>
    </source>
</evidence>
<dbReference type="Gene3D" id="3.90.550.10">
    <property type="entry name" value="Spore Coat Polysaccharide Biosynthesis Protein SpsA, Chain A"/>
    <property type="match status" value="1"/>
</dbReference>
<dbReference type="EMBL" id="MDYM01000018">
    <property type="protein sequence ID" value="OQD61110.1"/>
    <property type="molecule type" value="Genomic_DNA"/>
</dbReference>
<accession>A0A1V6N8S3</accession>
<gene>
    <name evidence="3" type="ORF">PENPOL_c018G08362</name>
</gene>
<feature type="region of interest" description="Disordered" evidence="1">
    <location>
        <begin position="57"/>
        <end position="82"/>
    </location>
</feature>
<evidence type="ECO:0000256" key="2">
    <source>
        <dbReference type="SAM" id="Phobius"/>
    </source>
</evidence>
<evidence type="ECO:0000313" key="3">
    <source>
        <dbReference type="EMBL" id="OQD61110.1"/>
    </source>
</evidence>
<keyword evidence="4" id="KW-1185">Reference proteome</keyword>
<evidence type="ECO:0000256" key="1">
    <source>
        <dbReference type="SAM" id="MobiDB-lite"/>
    </source>
</evidence>
<dbReference type="STRING" id="60169.A0A1V6N8S3"/>
<dbReference type="OrthoDB" id="2014201at2759"/>
<keyword evidence="2" id="KW-0812">Transmembrane</keyword>
<organism evidence="3 4">
    <name type="scientific">Penicillium polonicum</name>
    <dbReference type="NCBI Taxonomy" id="60169"/>
    <lineage>
        <taxon>Eukaryota</taxon>
        <taxon>Fungi</taxon>
        <taxon>Dikarya</taxon>
        <taxon>Ascomycota</taxon>
        <taxon>Pezizomycotina</taxon>
        <taxon>Eurotiomycetes</taxon>
        <taxon>Eurotiomycetidae</taxon>
        <taxon>Eurotiales</taxon>
        <taxon>Aspergillaceae</taxon>
        <taxon>Penicillium</taxon>
    </lineage>
</organism>
<keyword evidence="2" id="KW-0472">Membrane</keyword>
<sequence length="381" mass="43717">MERAMNFISPTQAKKKFFIPLLATSFCVYFLTLLNNIYQPSSNVIIYHPHPNTSIQSNSDISIDPSVTATSSPIPSPTNPPKIPPRSPHAIAIFLGADYHAEDDDSDEADWYYMGARTLVYQLLHSPTTKLKTPTPVVILVTKDVRQSKRVRLQADGATVIEIEEVDHAFSIGEPRYAQVLTKLRVFDYEVMPYEKVFLMDTDMVITRPLDAIFDDESTRLNTIDPNATRTDTERQISPLPQNFTFAATPESAERDHEYPYLDPNREKTYFNVGCMLFSPSKEIYHYYLAILDHPELFGHGWPEQDLLNYIHRLGGPMPWSRLHYSWYLNWPNQNDLDGDMAIIHSKFWQEDFGPGEKYALRSLGEMQGYWVAKEAVEARA</sequence>
<name>A0A1V6N8S3_PENPO</name>
<proteinExistence type="predicted"/>
<dbReference type="InterPro" id="IPR029044">
    <property type="entry name" value="Nucleotide-diphossugar_trans"/>
</dbReference>
<keyword evidence="2" id="KW-1133">Transmembrane helix</keyword>
<dbReference type="InterPro" id="IPR050587">
    <property type="entry name" value="GNT1/Glycosyltrans_8"/>
</dbReference>
<dbReference type="SUPFAM" id="SSF53448">
    <property type="entry name" value="Nucleotide-diphospho-sugar transferases"/>
    <property type="match status" value="1"/>
</dbReference>
<dbReference type="Proteomes" id="UP000191408">
    <property type="component" value="Unassembled WGS sequence"/>
</dbReference>
<evidence type="ECO:0000313" key="4">
    <source>
        <dbReference type="Proteomes" id="UP000191408"/>
    </source>
</evidence>
<dbReference type="AlphaFoldDB" id="A0A1V6N8S3"/>
<reference evidence="4" key="1">
    <citation type="journal article" date="2017" name="Nat. Microbiol.">
        <title>Global analysis of biosynthetic gene clusters reveals vast potential of secondary metabolite production in Penicillium species.</title>
        <authorList>
            <person name="Nielsen J.C."/>
            <person name="Grijseels S."/>
            <person name="Prigent S."/>
            <person name="Ji B."/>
            <person name="Dainat J."/>
            <person name="Nielsen K.F."/>
            <person name="Frisvad J.C."/>
            <person name="Workman M."/>
            <person name="Nielsen J."/>
        </authorList>
    </citation>
    <scope>NUCLEOTIDE SEQUENCE [LARGE SCALE GENOMIC DNA]</scope>
    <source>
        <strain evidence="4">IBT 4502</strain>
    </source>
</reference>
<feature type="transmembrane region" description="Helical" evidence="2">
    <location>
        <begin position="21"/>
        <end position="38"/>
    </location>
</feature>
<dbReference type="PANTHER" id="PTHR11183">
    <property type="entry name" value="GLYCOGENIN SUBFAMILY MEMBER"/>
    <property type="match status" value="1"/>
</dbReference>
<protein>
    <recommendedName>
        <fullName evidence="5">Glycosyltransferase family 8 protein</fullName>
    </recommendedName>
</protein>
<comment type="caution">
    <text evidence="3">The sequence shown here is derived from an EMBL/GenBank/DDBJ whole genome shotgun (WGS) entry which is preliminary data.</text>
</comment>